<keyword evidence="3 5" id="KW-1133">Transmembrane helix</keyword>
<evidence type="ECO:0000259" key="6">
    <source>
        <dbReference type="Pfam" id="PF01545"/>
    </source>
</evidence>
<evidence type="ECO:0000313" key="7">
    <source>
        <dbReference type="EMBL" id="OYD55028.1"/>
    </source>
</evidence>
<dbReference type="OrthoDB" id="9799649at2"/>
<keyword evidence="8" id="KW-1185">Reference proteome</keyword>
<dbReference type="GO" id="GO:0046872">
    <property type="term" value="F:metal ion binding"/>
    <property type="evidence" value="ECO:0007669"/>
    <property type="project" value="InterPro"/>
</dbReference>
<evidence type="ECO:0000313" key="8">
    <source>
        <dbReference type="Proteomes" id="UP000215181"/>
    </source>
</evidence>
<dbReference type="GO" id="GO:0016020">
    <property type="term" value="C:membrane"/>
    <property type="evidence" value="ECO:0007669"/>
    <property type="project" value="UniProtKB-SubCell"/>
</dbReference>
<feature type="transmembrane region" description="Helical" evidence="5">
    <location>
        <begin position="138"/>
        <end position="159"/>
    </location>
</feature>
<proteinExistence type="predicted"/>
<gene>
    <name evidence="7" type="ORF">CGK74_02130</name>
</gene>
<keyword evidence="2 5" id="KW-0812">Transmembrane</keyword>
<evidence type="ECO:0000256" key="1">
    <source>
        <dbReference type="ARBA" id="ARBA00004141"/>
    </source>
</evidence>
<sequence length="313" mass="32649">MPIKPACSGSCDCSNAKSLKPRVEPGRVVAEDQVSAHGAAASSEVNGLWRRSVFRIPGMDCPAEEQMIRLRLADAPVTTLRFDLPGRTLIVDHGGEAAAILSRLLPLGYGAVLAESEALQQGEAPAAAGANDADEARVLGFLLAINAVMFVVELGAGLWARSAGLVADAMDMFADAAVYGVALYAVGRTARHKLWAARLAGVLQLLLALAALGETARRMLTGATPEPLGMVSIAVLALAANVACLWLISRYRDGGVHMKASYIFSANDVIANLGVIAAGVLVGWIGSPWPDWIIGVAIAAVVLAGALRILRLR</sequence>
<dbReference type="RefSeq" id="WP_094266878.1">
    <property type="nucleotide sequence ID" value="NZ_NOIH01000003.1"/>
</dbReference>
<feature type="domain" description="Cation efflux protein transmembrane" evidence="6">
    <location>
        <begin position="143"/>
        <end position="311"/>
    </location>
</feature>
<evidence type="ECO:0000256" key="4">
    <source>
        <dbReference type="ARBA" id="ARBA00023136"/>
    </source>
</evidence>
<dbReference type="SUPFAM" id="SSF55008">
    <property type="entry name" value="HMA, heavy metal-associated domain"/>
    <property type="match status" value="1"/>
</dbReference>
<feature type="transmembrane region" description="Helical" evidence="5">
    <location>
        <begin position="165"/>
        <end position="187"/>
    </location>
</feature>
<dbReference type="Pfam" id="PF01545">
    <property type="entry name" value="Cation_efflux"/>
    <property type="match status" value="1"/>
</dbReference>
<comment type="caution">
    <text evidence="7">The sequence shown here is derived from an EMBL/GenBank/DDBJ whole genome shotgun (WGS) entry which is preliminary data.</text>
</comment>
<feature type="transmembrane region" description="Helical" evidence="5">
    <location>
        <begin position="269"/>
        <end position="286"/>
    </location>
</feature>
<dbReference type="SUPFAM" id="SSF161111">
    <property type="entry name" value="Cation efflux protein transmembrane domain-like"/>
    <property type="match status" value="1"/>
</dbReference>
<comment type="subcellular location">
    <subcellularLocation>
        <location evidence="1">Membrane</location>
        <topology evidence="1">Multi-pass membrane protein</topology>
    </subcellularLocation>
</comment>
<dbReference type="GO" id="GO:0008324">
    <property type="term" value="F:monoatomic cation transmembrane transporter activity"/>
    <property type="evidence" value="ECO:0007669"/>
    <property type="project" value="InterPro"/>
</dbReference>
<dbReference type="InterPro" id="IPR058533">
    <property type="entry name" value="Cation_efflux_TM"/>
</dbReference>
<evidence type="ECO:0000256" key="5">
    <source>
        <dbReference type="SAM" id="Phobius"/>
    </source>
</evidence>
<evidence type="ECO:0000256" key="2">
    <source>
        <dbReference type="ARBA" id="ARBA00022692"/>
    </source>
</evidence>
<dbReference type="Proteomes" id="UP000215181">
    <property type="component" value="Unassembled WGS sequence"/>
</dbReference>
<name>A0A235F150_9RHOO</name>
<accession>A0A235F150</accession>
<dbReference type="AlphaFoldDB" id="A0A235F150"/>
<dbReference type="EMBL" id="NOIH01000003">
    <property type="protein sequence ID" value="OYD55028.1"/>
    <property type="molecule type" value="Genomic_DNA"/>
</dbReference>
<protein>
    <recommendedName>
        <fullName evidence="6">Cation efflux protein transmembrane domain-containing protein</fullName>
    </recommendedName>
</protein>
<dbReference type="InterPro" id="IPR027469">
    <property type="entry name" value="Cation_efflux_TMD_sf"/>
</dbReference>
<evidence type="ECO:0000256" key="3">
    <source>
        <dbReference type="ARBA" id="ARBA00022989"/>
    </source>
</evidence>
<keyword evidence="4 5" id="KW-0472">Membrane</keyword>
<organism evidence="7 8">
    <name type="scientific">Thauera propionica</name>
    <dbReference type="NCBI Taxonomy" id="2019431"/>
    <lineage>
        <taxon>Bacteria</taxon>
        <taxon>Pseudomonadati</taxon>
        <taxon>Pseudomonadota</taxon>
        <taxon>Betaproteobacteria</taxon>
        <taxon>Rhodocyclales</taxon>
        <taxon>Zoogloeaceae</taxon>
        <taxon>Thauera</taxon>
    </lineage>
</organism>
<feature type="transmembrane region" description="Helical" evidence="5">
    <location>
        <begin position="194"/>
        <end position="213"/>
    </location>
</feature>
<reference evidence="7 8" key="1">
    <citation type="submission" date="2017-07" db="EMBL/GenBank/DDBJ databases">
        <title>Thauera sp. KNDSS-Mac4 genome sequence and assembly.</title>
        <authorList>
            <person name="Mayilraj S."/>
        </authorList>
    </citation>
    <scope>NUCLEOTIDE SEQUENCE [LARGE SCALE GENOMIC DNA]</scope>
    <source>
        <strain evidence="7 8">KNDSS-Mac4</strain>
    </source>
</reference>
<feature type="transmembrane region" description="Helical" evidence="5">
    <location>
        <begin position="228"/>
        <end position="248"/>
    </location>
</feature>
<dbReference type="InterPro" id="IPR036163">
    <property type="entry name" value="HMA_dom_sf"/>
</dbReference>
<feature type="transmembrane region" description="Helical" evidence="5">
    <location>
        <begin position="292"/>
        <end position="310"/>
    </location>
</feature>
<dbReference type="Gene3D" id="1.20.1510.10">
    <property type="entry name" value="Cation efflux protein transmembrane domain"/>
    <property type="match status" value="1"/>
</dbReference>